<dbReference type="PANTHER" id="PTHR46523:SF1">
    <property type="entry name" value="DCTP PYROPHOSPHATASE 1"/>
    <property type="match status" value="1"/>
</dbReference>
<dbReference type="GO" id="GO:0006253">
    <property type="term" value="P:dCTP catabolic process"/>
    <property type="evidence" value="ECO:0007669"/>
    <property type="project" value="TreeGrafter"/>
</dbReference>
<dbReference type="GO" id="GO:0042262">
    <property type="term" value="P:DNA protection"/>
    <property type="evidence" value="ECO:0007669"/>
    <property type="project" value="TreeGrafter"/>
</dbReference>
<proteinExistence type="predicted"/>
<dbReference type="Pfam" id="PF12643">
    <property type="entry name" value="MazG-like"/>
    <property type="match status" value="1"/>
</dbReference>
<evidence type="ECO:0000313" key="1">
    <source>
        <dbReference type="EMBL" id="QMW00897.1"/>
    </source>
</evidence>
<evidence type="ECO:0000313" key="2">
    <source>
        <dbReference type="Proteomes" id="UP000515369"/>
    </source>
</evidence>
<dbReference type="Proteomes" id="UP000515369">
    <property type="component" value="Chromosome"/>
</dbReference>
<dbReference type="KEGG" id="sfol:H3H32_23350"/>
<dbReference type="SUPFAM" id="SSF101386">
    <property type="entry name" value="all-alpha NTP pyrophosphatases"/>
    <property type="match status" value="1"/>
</dbReference>
<dbReference type="InterPro" id="IPR025984">
    <property type="entry name" value="DCTPP"/>
</dbReference>
<dbReference type="PANTHER" id="PTHR46523">
    <property type="entry name" value="DCTP PYROPHOSPHATASE 1"/>
    <property type="match status" value="1"/>
</dbReference>
<dbReference type="InterPro" id="IPR052555">
    <property type="entry name" value="dCTP_Pyrophosphatase"/>
</dbReference>
<sequence>MSEATLNSLLKAVKTFRDERDWGQFHTGKNLAINLCVEGSEVLELYTWTDEISRDQVPILTDELGDVFYTLLLLADTYEVDLATALLNKIQKNSEKYPIERAKGSNQKYNDNLL</sequence>
<gene>
    <name evidence="1" type="ORF">H3H32_23350</name>
</gene>
<reference evidence="1 2" key="1">
    <citation type="submission" date="2020-07" db="EMBL/GenBank/DDBJ databases">
        <title>Spirosoma foliorum sp. nov., isolated from the leaves on the Nejang mountain Korea, Republic of.</title>
        <authorList>
            <person name="Ho H."/>
            <person name="Lee Y.-J."/>
            <person name="Nurcahyanto D.-A."/>
            <person name="Kim S.-G."/>
        </authorList>
    </citation>
    <scope>NUCLEOTIDE SEQUENCE [LARGE SCALE GENOMIC DNA]</scope>
    <source>
        <strain evidence="1 2">PL0136</strain>
    </source>
</reference>
<dbReference type="Gene3D" id="1.10.287.1080">
    <property type="entry name" value="MazG-like"/>
    <property type="match status" value="1"/>
</dbReference>
<dbReference type="CDD" id="cd11537">
    <property type="entry name" value="NTP-PPase_RS21-C6_like"/>
    <property type="match status" value="1"/>
</dbReference>
<name>A0A7G5GPV5_9BACT</name>
<protein>
    <submittedName>
        <fullName evidence="1">Nucleotide pyrophosphohydrolase</fullName>
    </submittedName>
</protein>
<dbReference type="PIRSF" id="PIRSF029826">
    <property type="entry name" value="UCP029826_pph"/>
    <property type="match status" value="1"/>
</dbReference>
<keyword evidence="1" id="KW-0378">Hydrolase</keyword>
<accession>A0A7G5GPV5</accession>
<dbReference type="EMBL" id="CP059732">
    <property type="protein sequence ID" value="QMW00897.1"/>
    <property type="molecule type" value="Genomic_DNA"/>
</dbReference>
<organism evidence="1 2">
    <name type="scientific">Spirosoma foliorum</name>
    <dbReference type="NCBI Taxonomy" id="2710596"/>
    <lineage>
        <taxon>Bacteria</taxon>
        <taxon>Pseudomonadati</taxon>
        <taxon>Bacteroidota</taxon>
        <taxon>Cytophagia</taxon>
        <taxon>Cytophagales</taxon>
        <taxon>Cytophagaceae</taxon>
        <taxon>Spirosoma</taxon>
    </lineage>
</organism>
<dbReference type="RefSeq" id="WP_182458010.1">
    <property type="nucleotide sequence ID" value="NZ_CP059732.1"/>
</dbReference>
<dbReference type="GO" id="GO:0005829">
    <property type="term" value="C:cytosol"/>
    <property type="evidence" value="ECO:0007669"/>
    <property type="project" value="TreeGrafter"/>
</dbReference>
<dbReference type="AlphaFoldDB" id="A0A7G5GPV5"/>
<dbReference type="GO" id="GO:0047840">
    <property type="term" value="F:dCTP diphosphatase activity"/>
    <property type="evidence" value="ECO:0007669"/>
    <property type="project" value="TreeGrafter"/>
</dbReference>
<keyword evidence="2" id="KW-1185">Reference proteome</keyword>